<feature type="chain" id="PRO_5043444800" evidence="2">
    <location>
        <begin position="23"/>
        <end position="133"/>
    </location>
</feature>
<name>A0A2S6MXV4_9HYPH</name>
<dbReference type="RefSeq" id="WP_104509678.1">
    <property type="nucleotide sequence ID" value="NZ_JACIGC010000001.1"/>
</dbReference>
<dbReference type="OrthoDB" id="9967564at2"/>
<keyword evidence="4" id="KW-1185">Reference proteome</keyword>
<dbReference type="EMBL" id="NHSJ01000126">
    <property type="protein sequence ID" value="PPQ27192.1"/>
    <property type="molecule type" value="Genomic_DNA"/>
</dbReference>
<reference evidence="3 4" key="1">
    <citation type="journal article" date="2018" name="Arch. Microbiol.">
        <title>New insights into the metabolic potential of the phototrophic purple bacterium Rhodopila globiformis DSM 161(T) from its draft genome sequence and evidence for a vanadium-dependent nitrogenase.</title>
        <authorList>
            <person name="Imhoff J.F."/>
            <person name="Rahn T."/>
            <person name="Kunzel S."/>
            <person name="Neulinger S.C."/>
        </authorList>
    </citation>
    <scope>NUCLEOTIDE SEQUENCE [LARGE SCALE GENOMIC DNA]</scope>
    <source>
        <strain evidence="3 4">DSM 16996</strain>
    </source>
</reference>
<dbReference type="Proteomes" id="UP000239089">
    <property type="component" value="Unassembled WGS sequence"/>
</dbReference>
<keyword evidence="2" id="KW-0732">Signal</keyword>
<evidence type="ECO:0000256" key="2">
    <source>
        <dbReference type="SAM" id="SignalP"/>
    </source>
</evidence>
<feature type="signal peptide" evidence="2">
    <location>
        <begin position="1"/>
        <end position="22"/>
    </location>
</feature>
<evidence type="ECO:0000256" key="1">
    <source>
        <dbReference type="SAM" id="MobiDB-lite"/>
    </source>
</evidence>
<protein>
    <submittedName>
        <fullName evidence="3">Uncharacterized protein</fullName>
    </submittedName>
</protein>
<organism evidence="3 4">
    <name type="scientific">Rhodoblastus sphagnicola</name>
    <dbReference type="NCBI Taxonomy" id="333368"/>
    <lineage>
        <taxon>Bacteria</taxon>
        <taxon>Pseudomonadati</taxon>
        <taxon>Pseudomonadota</taxon>
        <taxon>Alphaproteobacteria</taxon>
        <taxon>Hyphomicrobiales</taxon>
        <taxon>Rhodoblastaceae</taxon>
        <taxon>Rhodoblastus</taxon>
    </lineage>
</organism>
<feature type="compositionally biased region" description="Basic residues" evidence="1">
    <location>
        <begin position="39"/>
        <end position="55"/>
    </location>
</feature>
<evidence type="ECO:0000313" key="3">
    <source>
        <dbReference type="EMBL" id="PPQ27192.1"/>
    </source>
</evidence>
<gene>
    <name evidence="3" type="ORF">CCR94_20360</name>
</gene>
<accession>A0A2S6MXV4</accession>
<dbReference type="AlphaFoldDB" id="A0A2S6MXV4"/>
<feature type="region of interest" description="Disordered" evidence="1">
    <location>
        <begin position="25"/>
        <end position="55"/>
    </location>
</feature>
<comment type="caution">
    <text evidence="3">The sequence shown here is derived from an EMBL/GenBank/DDBJ whole genome shotgun (WGS) entry which is preliminary data.</text>
</comment>
<proteinExistence type="predicted"/>
<sequence>MKQFAFLLAISAALALTGAAVAAPAGPSHRPPFHAPGFAHHHPGGPHGHHHRHHGGGNGFGWPLFAPPPMVESREFVTHDFVYPGAFRPRLPRVTVLTDKPVVFRQPPHIIELGHRKHRQPIFVVRRGVMSEE</sequence>
<evidence type="ECO:0000313" key="4">
    <source>
        <dbReference type="Proteomes" id="UP000239089"/>
    </source>
</evidence>